<dbReference type="EMBL" id="MNCJ02000330">
    <property type="protein sequence ID" value="KAF5763304.1"/>
    <property type="molecule type" value="Genomic_DNA"/>
</dbReference>
<evidence type="ECO:0000256" key="1">
    <source>
        <dbReference type="ARBA" id="ARBA00004906"/>
    </source>
</evidence>
<keyword evidence="10" id="KW-1185">Reference proteome</keyword>
<evidence type="ECO:0000256" key="4">
    <source>
        <dbReference type="SAM" id="Coils"/>
    </source>
</evidence>
<dbReference type="Pfam" id="PF03000">
    <property type="entry name" value="NPH3"/>
    <property type="match status" value="1"/>
</dbReference>
<dbReference type="STRING" id="4232.A0A251S649"/>
<dbReference type="OMA" id="RRNDSQW"/>
<dbReference type="InterPro" id="IPR000210">
    <property type="entry name" value="BTB/POZ_dom"/>
</dbReference>
<dbReference type="OrthoDB" id="624345at2759"/>
<keyword evidence="2" id="KW-0833">Ubl conjugation pathway</keyword>
<dbReference type="SUPFAM" id="SSF54695">
    <property type="entry name" value="POZ domain"/>
    <property type="match status" value="1"/>
</dbReference>
<feature type="compositionally biased region" description="Basic and acidic residues" evidence="5">
    <location>
        <begin position="494"/>
        <end position="504"/>
    </location>
</feature>
<dbReference type="GO" id="GO:0016567">
    <property type="term" value="P:protein ubiquitination"/>
    <property type="evidence" value="ECO:0007669"/>
    <property type="project" value="UniProtKB-UniPathway"/>
</dbReference>
<feature type="coiled-coil region" evidence="4">
    <location>
        <begin position="520"/>
        <end position="554"/>
    </location>
</feature>
<comment type="pathway">
    <text evidence="1">Protein modification; protein ubiquitination.</text>
</comment>
<reference evidence="8" key="3">
    <citation type="submission" date="2020-06" db="EMBL/GenBank/DDBJ databases">
        <title>Helianthus annuus Genome sequencing and assembly Release 2.</title>
        <authorList>
            <person name="Gouzy J."/>
            <person name="Langlade N."/>
            <person name="Munos S."/>
        </authorList>
    </citation>
    <scope>NUCLEOTIDE SEQUENCE</scope>
    <source>
        <tissue evidence="8">Leaves</tissue>
    </source>
</reference>
<dbReference type="EMBL" id="CM007904">
    <property type="protein sequence ID" value="OTF94233.1"/>
    <property type="molecule type" value="Genomic_DNA"/>
</dbReference>
<dbReference type="Gene3D" id="3.30.710.10">
    <property type="entry name" value="Potassium Channel Kv1.1, Chain A"/>
    <property type="match status" value="1"/>
</dbReference>
<dbReference type="Gramene" id="mRNA:HanXRQr2_Chr15g0678701">
    <property type="protein sequence ID" value="mRNA:HanXRQr2_Chr15g0678701"/>
    <property type="gene ID" value="HanXRQr2_Chr15g0678701"/>
</dbReference>
<evidence type="ECO:0000256" key="3">
    <source>
        <dbReference type="PROSITE-ProRule" id="PRU00982"/>
    </source>
</evidence>
<comment type="similarity">
    <text evidence="3">Belongs to the NPH3 family.</text>
</comment>
<sequence>MAQSQYPEINYEEQDLAVPPPTLISTAESFEKKGNSWFVISQLPSDLAVTVDDVTFYVHKYPLLARCGYLEQNALQPSISNHGFELKLQSLPGGAEAFETVVKFCYGLPVSLSPRNAAPLRCAAEFLDMSEELEEGNLISKTESFLTFVVFSSWKDSITVLKSCQGLSPWAENLQIVRRCCDSIAWACQETTSEQSQWLNDVATLRIDHFKRIMTSMALKGLRPEFLGSCIMMYAEKWLLARNDVEIEGAKRHTNRRKELKWCIQQGRKREQEFENEEQRMILESLVGILPHEKEAISCKFLLWMLKMGVVYSISPALIFELEKRAGMVLENASVYDLLIPNGEQGTQVKSMVDHTMYNVDSVQRILEYYLMNEEQQQTETHGKANISKLLDSYLAEIAGDPNLSATKFQAIAETLPHAARPCDDGLYRAIDIYLKAHPALSEHDRRRLCRVVDCQKLSVDACAHAAQNDRLPLRTIIQVLFAEQMKLRATMTRKQEAEDHSENSSEVQEDNWSSSKEEIKMLKVELEKMMTLIEELQRDYINLQQDCKKMKTNQKDLSGWILGWKKLKLFNGKINENENREGKEKEKEKRLSSIFRFRRRQSIS</sequence>
<dbReference type="InParanoid" id="A0A251S649"/>
<reference evidence="9" key="2">
    <citation type="submission" date="2017-02" db="EMBL/GenBank/DDBJ databases">
        <title>Sunflower complete genome.</title>
        <authorList>
            <person name="Langlade N."/>
            <person name="Munos S."/>
        </authorList>
    </citation>
    <scope>NUCLEOTIDE SEQUENCE [LARGE SCALE GENOMIC DNA]</scope>
    <source>
        <tissue evidence="9">Leaves</tissue>
    </source>
</reference>
<dbReference type="PANTHER" id="PTHR32370">
    <property type="entry name" value="OS12G0117600 PROTEIN"/>
    <property type="match status" value="1"/>
</dbReference>
<protein>
    <submittedName>
        <fullName evidence="8">BTB/POZ domain, NPH3 domain-containing protein</fullName>
    </submittedName>
    <submittedName>
        <fullName evidence="9">Putative phototropic-responsive NPH3 family protein</fullName>
    </submittedName>
</protein>
<dbReference type="PROSITE" id="PS51649">
    <property type="entry name" value="NPH3"/>
    <property type="match status" value="1"/>
</dbReference>
<dbReference type="AlphaFoldDB" id="A0A251S649"/>
<organism evidence="9 10">
    <name type="scientific">Helianthus annuus</name>
    <name type="common">Common sunflower</name>
    <dbReference type="NCBI Taxonomy" id="4232"/>
    <lineage>
        <taxon>Eukaryota</taxon>
        <taxon>Viridiplantae</taxon>
        <taxon>Streptophyta</taxon>
        <taxon>Embryophyta</taxon>
        <taxon>Tracheophyta</taxon>
        <taxon>Spermatophyta</taxon>
        <taxon>Magnoliopsida</taxon>
        <taxon>eudicotyledons</taxon>
        <taxon>Gunneridae</taxon>
        <taxon>Pentapetalae</taxon>
        <taxon>asterids</taxon>
        <taxon>campanulids</taxon>
        <taxon>Asterales</taxon>
        <taxon>Asteraceae</taxon>
        <taxon>Asteroideae</taxon>
        <taxon>Heliantheae alliance</taxon>
        <taxon>Heliantheae</taxon>
        <taxon>Helianthus</taxon>
    </lineage>
</organism>
<evidence type="ECO:0000313" key="9">
    <source>
        <dbReference type="EMBL" id="OTF94233.1"/>
    </source>
</evidence>
<accession>A0A251S649</accession>
<name>A0A251S649_HELAN</name>
<feature type="domain" description="NPH3" evidence="7">
    <location>
        <begin position="196"/>
        <end position="487"/>
    </location>
</feature>
<evidence type="ECO:0000313" key="10">
    <source>
        <dbReference type="Proteomes" id="UP000215914"/>
    </source>
</evidence>
<dbReference type="Proteomes" id="UP000215914">
    <property type="component" value="Chromosome 15"/>
</dbReference>
<reference evidence="8 10" key="1">
    <citation type="journal article" date="2017" name="Nature">
        <title>The sunflower genome provides insights into oil metabolism, flowering and Asterid evolution.</title>
        <authorList>
            <person name="Badouin H."/>
            <person name="Gouzy J."/>
            <person name="Grassa C.J."/>
            <person name="Murat F."/>
            <person name="Staton S.E."/>
            <person name="Cottret L."/>
            <person name="Lelandais-Briere C."/>
            <person name="Owens G.L."/>
            <person name="Carrere S."/>
            <person name="Mayjonade B."/>
            <person name="Legrand L."/>
            <person name="Gill N."/>
            <person name="Kane N.C."/>
            <person name="Bowers J.E."/>
            <person name="Hubner S."/>
            <person name="Bellec A."/>
            <person name="Berard A."/>
            <person name="Berges H."/>
            <person name="Blanchet N."/>
            <person name="Boniface M.C."/>
            <person name="Brunel D."/>
            <person name="Catrice O."/>
            <person name="Chaidir N."/>
            <person name="Claudel C."/>
            <person name="Donnadieu C."/>
            <person name="Faraut T."/>
            <person name="Fievet G."/>
            <person name="Helmstetter N."/>
            <person name="King M."/>
            <person name="Knapp S.J."/>
            <person name="Lai Z."/>
            <person name="Le Paslier M.C."/>
            <person name="Lippi Y."/>
            <person name="Lorenzon L."/>
            <person name="Mandel J.R."/>
            <person name="Marage G."/>
            <person name="Marchand G."/>
            <person name="Marquand E."/>
            <person name="Bret-Mestries E."/>
            <person name="Morien E."/>
            <person name="Nambeesan S."/>
            <person name="Nguyen T."/>
            <person name="Pegot-Espagnet P."/>
            <person name="Pouilly N."/>
            <person name="Raftis F."/>
            <person name="Sallet E."/>
            <person name="Schiex T."/>
            <person name="Thomas J."/>
            <person name="Vandecasteele C."/>
            <person name="Vares D."/>
            <person name="Vear F."/>
            <person name="Vautrin S."/>
            <person name="Crespi M."/>
            <person name="Mangin B."/>
            <person name="Burke J.M."/>
            <person name="Salse J."/>
            <person name="Munos S."/>
            <person name="Vincourt P."/>
            <person name="Rieseberg L.H."/>
            <person name="Langlade N.B."/>
        </authorList>
    </citation>
    <scope>NUCLEOTIDE SEQUENCE [LARGE SCALE GENOMIC DNA]</scope>
    <source>
        <strain evidence="10">cv. SF193</strain>
        <tissue evidence="8">Leaves</tissue>
    </source>
</reference>
<dbReference type="InterPro" id="IPR027356">
    <property type="entry name" value="NPH3_dom"/>
</dbReference>
<feature type="domain" description="BTB" evidence="6">
    <location>
        <begin position="45"/>
        <end position="114"/>
    </location>
</feature>
<evidence type="ECO:0000313" key="8">
    <source>
        <dbReference type="EMBL" id="KAF5763304.1"/>
    </source>
</evidence>
<dbReference type="InterPro" id="IPR043454">
    <property type="entry name" value="NPH3/RPT2-like"/>
</dbReference>
<dbReference type="PROSITE" id="PS50097">
    <property type="entry name" value="BTB"/>
    <property type="match status" value="1"/>
</dbReference>
<evidence type="ECO:0000259" key="6">
    <source>
        <dbReference type="PROSITE" id="PS50097"/>
    </source>
</evidence>
<dbReference type="Pfam" id="PF00651">
    <property type="entry name" value="BTB"/>
    <property type="match status" value="1"/>
</dbReference>
<dbReference type="InterPro" id="IPR011333">
    <property type="entry name" value="SKP1/BTB/POZ_sf"/>
</dbReference>
<gene>
    <name evidence="9" type="primary">DOT3</name>
    <name evidence="9" type="ORF">HannXRQ_Chr15g0469851</name>
    <name evidence="8" type="ORF">HanXRQr2_Chr15g0678701</name>
</gene>
<feature type="region of interest" description="Disordered" evidence="5">
    <location>
        <begin position="493"/>
        <end position="513"/>
    </location>
</feature>
<dbReference type="UniPathway" id="UPA00143"/>
<evidence type="ECO:0000256" key="2">
    <source>
        <dbReference type="ARBA" id="ARBA00022786"/>
    </source>
</evidence>
<evidence type="ECO:0000256" key="5">
    <source>
        <dbReference type="SAM" id="MobiDB-lite"/>
    </source>
</evidence>
<evidence type="ECO:0000259" key="7">
    <source>
        <dbReference type="PROSITE" id="PS51649"/>
    </source>
</evidence>
<proteinExistence type="inferred from homology"/>
<dbReference type="FunCoup" id="A0A251S649">
    <property type="interactions" value="2"/>
</dbReference>
<keyword evidence="4" id="KW-0175">Coiled coil</keyword>